<evidence type="ECO:0000313" key="1">
    <source>
        <dbReference type="EMBL" id="QHW12372.1"/>
    </source>
</evidence>
<name>A0A6G7ENR9_9STAP</name>
<accession>A0A6G7ENR9</accession>
<proteinExistence type="predicted"/>
<dbReference type="AlphaFoldDB" id="A0A6G7ENR9"/>
<gene>
    <name evidence="1" type="ORF">SD607_00018</name>
</gene>
<dbReference type="EMBL" id="MN728682">
    <property type="protein sequence ID" value="QHW12372.1"/>
    <property type="molecule type" value="Genomic_DNA"/>
</dbReference>
<protein>
    <submittedName>
        <fullName evidence="1">Putative zinc-dependent metallopeptidase</fullName>
    </submittedName>
</protein>
<dbReference type="RefSeq" id="WP_164941511.1">
    <property type="nucleotide sequence ID" value="NZ_CP047361.1"/>
</dbReference>
<reference evidence="1" key="1">
    <citation type="journal article" date="2020" name="Antimicrob. Agents Chemother.">
        <title>The novel macrolide resistance genes mef(D), msr(F) and msr(H) are present on resistance islands in Macrococcus canis, Macrococcus caseolyticus and Staphylococcus aureus.</title>
        <authorList>
            <person name="Schwendener S."/>
            <person name="Dona V."/>
            <person name="Perreten V."/>
        </authorList>
    </citation>
    <scope>NUCLEOTIDE SEQUENCE</scope>
    <source>
        <strain evidence="1">SD607</strain>
    </source>
</reference>
<organism evidence="1">
    <name type="scientific">Macrococcoides canis</name>
    <dbReference type="NCBI Taxonomy" id="1855823"/>
    <lineage>
        <taxon>Bacteria</taxon>
        <taxon>Bacillati</taxon>
        <taxon>Bacillota</taxon>
        <taxon>Bacilli</taxon>
        <taxon>Bacillales</taxon>
        <taxon>Staphylococcaceae</taxon>
        <taxon>Macrococcoides</taxon>
    </lineage>
</organism>
<sequence>MKKVNKLDEIWYRGLCSPSELERILYPRNAFDHLLHRKVDIISNNTRYTRQVINFFHKSGKSSISSYFDEQHYENYISYLCESDELKCKKISYGDLFDAPVNAFAEMTEWGPIIYINESLKYYNKFFNLCFLYLDDDQVPNDVKVNSLRIATRLLLGSESMDFRMDPRGIIPQSINNNLDLITDYQMAFIVGHEFGHFFCNHLDNNKTKTLYLKQRDSQLRNVKVYSQSHKQEFEADIDSLNRPLYDEKKYKNVFNFTIIWFYSQIFSEKVLDIVNPRPEYKKSHPPATARISNILNECKIPKGFDSKTIEYLDKKIEVLIKLIEDELAYNFDIYEQYGSCYLSSPNTAWRGKELVDRVDY</sequence>